<comment type="caution">
    <text evidence="2">The sequence shown here is derived from an EMBL/GenBank/DDBJ whole genome shotgun (WGS) entry which is preliminary data.</text>
</comment>
<feature type="chain" id="PRO_5047029833" evidence="1">
    <location>
        <begin position="24"/>
        <end position="367"/>
    </location>
</feature>
<dbReference type="Proteomes" id="UP001597063">
    <property type="component" value="Unassembled WGS sequence"/>
</dbReference>
<protein>
    <submittedName>
        <fullName evidence="2">WD40/YVTN/BNR-like repeat-containing protein</fullName>
    </submittedName>
</protein>
<gene>
    <name evidence="2" type="ORF">ACFQZM_31290</name>
</gene>
<evidence type="ECO:0000313" key="2">
    <source>
        <dbReference type="EMBL" id="MFD0689012.1"/>
    </source>
</evidence>
<dbReference type="CDD" id="cd15482">
    <property type="entry name" value="Sialidase_non-viral"/>
    <property type="match status" value="1"/>
</dbReference>
<evidence type="ECO:0000313" key="3">
    <source>
        <dbReference type="Proteomes" id="UP001597063"/>
    </source>
</evidence>
<evidence type="ECO:0000256" key="1">
    <source>
        <dbReference type="SAM" id="SignalP"/>
    </source>
</evidence>
<reference evidence="3" key="1">
    <citation type="journal article" date="2019" name="Int. J. Syst. Evol. Microbiol.">
        <title>The Global Catalogue of Microorganisms (GCM) 10K type strain sequencing project: providing services to taxonomists for standard genome sequencing and annotation.</title>
        <authorList>
            <consortium name="The Broad Institute Genomics Platform"/>
            <consortium name="The Broad Institute Genome Sequencing Center for Infectious Disease"/>
            <person name="Wu L."/>
            <person name="Ma J."/>
        </authorList>
    </citation>
    <scope>NUCLEOTIDE SEQUENCE [LARGE SCALE GENOMIC DNA]</scope>
    <source>
        <strain evidence="3">JCM 9371</strain>
    </source>
</reference>
<dbReference type="Gene3D" id="2.130.10.10">
    <property type="entry name" value="YVTN repeat-like/Quinoprotein amine dehydrogenase"/>
    <property type="match status" value="2"/>
</dbReference>
<proteinExistence type="predicted"/>
<dbReference type="PROSITE" id="PS51257">
    <property type="entry name" value="PROKAR_LIPOPROTEIN"/>
    <property type="match status" value="1"/>
</dbReference>
<dbReference type="EMBL" id="JBHTGP010000015">
    <property type="protein sequence ID" value="MFD0689012.1"/>
    <property type="molecule type" value="Genomic_DNA"/>
</dbReference>
<feature type="signal peptide" evidence="1">
    <location>
        <begin position="1"/>
        <end position="23"/>
    </location>
</feature>
<organism evidence="2 3">
    <name type="scientific">Actinomadura fibrosa</name>
    <dbReference type="NCBI Taxonomy" id="111802"/>
    <lineage>
        <taxon>Bacteria</taxon>
        <taxon>Bacillati</taxon>
        <taxon>Actinomycetota</taxon>
        <taxon>Actinomycetes</taxon>
        <taxon>Streptosporangiales</taxon>
        <taxon>Thermomonosporaceae</taxon>
        <taxon>Actinomadura</taxon>
    </lineage>
</organism>
<dbReference type="SUPFAM" id="SSF110296">
    <property type="entry name" value="Oligoxyloglucan reducing end-specific cellobiohydrolase"/>
    <property type="match status" value="1"/>
</dbReference>
<dbReference type="InterPro" id="IPR015943">
    <property type="entry name" value="WD40/YVTN_repeat-like_dom_sf"/>
</dbReference>
<sequence>MMRRLIPLAAALLGLSACGTVQAADESRVQTGGAAPIDAALVTSGFGWVLTSDRLLLTTDGGARFSEARPPVPVTDARAAHFTDAMNGYVAASDGDGITTARTADGGRTWTTATLRDPSAPAEYGRLRTAFRDAAHGAVLAQTSATAMSSAATLFTTDDGGATWSARRAPVSGEVALEPSGRIWVAGGVAGDRLSFTTDQGRHWTDAKTQLNGSIDTKAIAPPVDGVLPVTVVDGSDRTQVALLTSTDQGRSWRESRDRIDVHGRTGPGVRIPVAPSTGGLLVVDTAGSHAYRVPSREPASDVRPTGLPEGADAVTFAPGGRTGWTLATYGRCTKGKTGCTLYHPLLTTTDGGATWRQLRMWQQRLN</sequence>
<accession>A0ABW2XR90</accession>
<keyword evidence="3" id="KW-1185">Reference proteome</keyword>
<name>A0ABW2XR90_9ACTN</name>
<dbReference type="RefSeq" id="WP_131760057.1">
    <property type="nucleotide sequence ID" value="NZ_CAACUY010000100.1"/>
</dbReference>
<keyword evidence="1" id="KW-0732">Signal</keyword>